<dbReference type="Gene3D" id="1.10.510.10">
    <property type="entry name" value="Transferase(Phosphotransferase) domain 1"/>
    <property type="match status" value="1"/>
</dbReference>
<dbReference type="SUPFAM" id="SSF56112">
    <property type="entry name" value="Protein kinase-like (PK-like)"/>
    <property type="match status" value="1"/>
</dbReference>
<reference evidence="7 8" key="1">
    <citation type="submission" date="2011-02" db="EMBL/GenBank/DDBJ databases">
        <title>The Genome Sequence of Sphaeroforma arctica JP610.</title>
        <authorList>
            <consortium name="The Broad Institute Genome Sequencing Platform"/>
            <person name="Russ C."/>
            <person name="Cuomo C."/>
            <person name="Young S.K."/>
            <person name="Zeng Q."/>
            <person name="Gargeya S."/>
            <person name="Alvarado L."/>
            <person name="Berlin A."/>
            <person name="Chapman S.B."/>
            <person name="Chen Z."/>
            <person name="Freedman E."/>
            <person name="Gellesch M."/>
            <person name="Goldberg J."/>
            <person name="Griggs A."/>
            <person name="Gujja S."/>
            <person name="Heilman E."/>
            <person name="Heiman D."/>
            <person name="Howarth C."/>
            <person name="Mehta T."/>
            <person name="Neiman D."/>
            <person name="Pearson M."/>
            <person name="Roberts A."/>
            <person name="Saif S."/>
            <person name="Shea T."/>
            <person name="Shenoy N."/>
            <person name="Sisk P."/>
            <person name="Stolte C."/>
            <person name="Sykes S."/>
            <person name="White J."/>
            <person name="Yandava C."/>
            <person name="Burger G."/>
            <person name="Gray M.W."/>
            <person name="Holland P.W.H."/>
            <person name="King N."/>
            <person name="Lang F.B.F."/>
            <person name="Roger A.J."/>
            <person name="Ruiz-Trillo I."/>
            <person name="Haas B."/>
            <person name="Nusbaum C."/>
            <person name="Birren B."/>
        </authorList>
    </citation>
    <scope>NUCLEOTIDE SEQUENCE [LARGE SCALE GENOMIC DNA]</scope>
    <source>
        <strain evidence="7 8">JP610</strain>
    </source>
</reference>
<evidence type="ECO:0000313" key="7">
    <source>
        <dbReference type="EMBL" id="KNC69301.1"/>
    </source>
</evidence>
<evidence type="ECO:0000256" key="4">
    <source>
        <dbReference type="ARBA" id="ARBA00022777"/>
    </source>
</evidence>
<evidence type="ECO:0000259" key="6">
    <source>
        <dbReference type="PROSITE" id="PS50011"/>
    </source>
</evidence>
<dbReference type="AlphaFoldDB" id="A0A0L0EXX9"/>
<keyword evidence="2" id="KW-0808">Transferase</keyword>
<dbReference type="EMBL" id="KQ255973">
    <property type="protein sequence ID" value="KNC69301.1"/>
    <property type="molecule type" value="Genomic_DNA"/>
</dbReference>
<dbReference type="PROSITE" id="PS50011">
    <property type="entry name" value="PROTEIN_KINASE_DOM"/>
    <property type="match status" value="1"/>
</dbReference>
<dbReference type="eggNOG" id="KOG0605">
    <property type="taxonomic scope" value="Eukaryota"/>
</dbReference>
<name>A0A0L0EXX9_9EUKA</name>
<dbReference type="GO" id="GO:0004674">
    <property type="term" value="F:protein serine/threonine kinase activity"/>
    <property type="evidence" value="ECO:0007669"/>
    <property type="project" value="UniProtKB-KW"/>
</dbReference>
<dbReference type="InterPro" id="IPR011009">
    <property type="entry name" value="Kinase-like_dom_sf"/>
</dbReference>
<sequence length="65" mass="7427">VENVVAEKNIMQKVSHPLIVNLSASFKDPSYAYLVMDFLVGGELFTLIKLSRRFSETITRFYIGE</sequence>
<proteinExistence type="predicted"/>
<keyword evidence="5" id="KW-0067">ATP-binding</keyword>
<keyword evidence="3" id="KW-0547">Nucleotide-binding</keyword>
<feature type="non-terminal residue" evidence="7">
    <location>
        <position position="1"/>
    </location>
</feature>
<evidence type="ECO:0000256" key="5">
    <source>
        <dbReference type="ARBA" id="ARBA00022840"/>
    </source>
</evidence>
<dbReference type="GO" id="GO:0005524">
    <property type="term" value="F:ATP binding"/>
    <property type="evidence" value="ECO:0007669"/>
    <property type="project" value="UniProtKB-KW"/>
</dbReference>
<evidence type="ECO:0000313" key="8">
    <source>
        <dbReference type="Proteomes" id="UP000054560"/>
    </source>
</evidence>
<dbReference type="Proteomes" id="UP000054560">
    <property type="component" value="Unassembled WGS sequence"/>
</dbReference>
<dbReference type="RefSeq" id="XP_014143203.1">
    <property type="nucleotide sequence ID" value="XM_014287728.1"/>
</dbReference>
<dbReference type="STRING" id="667725.A0A0L0EXX9"/>
<dbReference type="InterPro" id="IPR000719">
    <property type="entry name" value="Prot_kinase_dom"/>
</dbReference>
<evidence type="ECO:0000256" key="1">
    <source>
        <dbReference type="ARBA" id="ARBA00022527"/>
    </source>
</evidence>
<keyword evidence="8" id="KW-1185">Reference proteome</keyword>
<feature type="domain" description="Protein kinase" evidence="6">
    <location>
        <begin position="1"/>
        <end position="65"/>
    </location>
</feature>
<evidence type="ECO:0000256" key="3">
    <source>
        <dbReference type="ARBA" id="ARBA00022741"/>
    </source>
</evidence>
<dbReference type="GeneID" id="25918694"/>
<dbReference type="PANTHER" id="PTHR24353">
    <property type="entry name" value="CYCLIC NUCLEOTIDE-DEPENDENT PROTEIN KINASE"/>
    <property type="match status" value="1"/>
</dbReference>
<dbReference type="OrthoDB" id="63267at2759"/>
<gene>
    <name evidence="7" type="ORF">SARC_18190</name>
</gene>
<dbReference type="Pfam" id="PF00069">
    <property type="entry name" value="Pkinase"/>
    <property type="match status" value="1"/>
</dbReference>
<protein>
    <recommendedName>
        <fullName evidence="6">Protein kinase domain-containing protein</fullName>
    </recommendedName>
</protein>
<organism evidence="7 8">
    <name type="scientific">Sphaeroforma arctica JP610</name>
    <dbReference type="NCBI Taxonomy" id="667725"/>
    <lineage>
        <taxon>Eukaryota</taxon>
        <taxon>Ichthyosporea</taxon>
        <taxon>Ichthyophonida</taxon>
        <taxon>Sphaeroforma</taxon>
    </lineage>
</organism>
<accession>A0A0L0EXX9</accession>
<evidence type="ECO:0000256" key="2">
    <source>
        <dbReference type="ARBA" id="ARBA00022679"/>
    </source>
</evidence>
<keyword evidence="1" id="KW-0723">Serine/threonine-protein kinase</keyword>
<feature type="non-terminal residue" evidence="7">
    <location>
        <position position="65"/>
    </location>
</feature>
<dbReference type="Gene3D" id="3.30.200.20">
    <property type="entry name" value="Phosphorylase Kinase, domain 1"/>
    <property type="match status" value="1"/>
</dbReference>
<keyword evidence="4" id="KW-0418">Kinase</keyword>